<name>A0A2N6LN11_9CYAN</name>
<evidence type="ECO:0000313" key="2">
    <source>
        <dbReference type="Proteomes" id="UP000235081"/>
    </source>
</evidence>
<comment type="caution">
    <text evidence="1">The sequence shown here is derived from an EMBL/GenBank/DDBJ whole genome shotgun (WGS) entry which is preliminary data.</text>
</comment>
<dbReference type="AlphaFoldDB" id="A0A2N6LN11"/>
<dbReference type="Proteomes" id="UP000235081">
    <property type="component" value="Unassembled WGS sequence"/>
</dbReference>
<dbReference type="GO" id="GO:0006313">
    <property type="term" value="P:DNA transposition"/>
    <property type="evidence" value="ECO:0007669"/>
    <property type="project" value="InterPro"/>
</dbReference>
<dbReference type="Pfam" id="PF03400">
    <property type="entry name" value="DDE_Tnp_IS1"/>
    <property type="match status" value="1"/>
</dbReference>
<dbReference type="EMBL" id="NMQE01000072">
    <property type="protein sequence ID" value="PMB26826.1"/>
    <property type="molecule type" value="Genomic_DNA"/>
</dbReference>
<dbReference type="InterPro" id="IPR005063">
    <property type="entry name" value="Transposase_27"/>
</dbReference>
<accession>A0A2N6LN11</accession>
<dbReference type="GO" id="GO:0004803">
    <property type="term" value="F:transposase activity"/>
    <property type="evidence" value="ECO:0007669"/>
    <property type="project" value="InterPro"/>
</dbReference>
<proteinExistence type="predicted"/>
<sequence>MNRKLLAQLNPEYVEVEIYRVPNSEVSKSDVQKAEVDEMYSFVGNKSNKRWLWQAIDHNSGQVL</sequence>
<gene>
    <name evidence="1" type="ORF">CEN46_02815</name>
</gene>
<dbReference type="RefSeq" id="WP_102180360.1">
    <property type="nucleotide sequence ID" value="NZ_NMQE01000072.1"/>
</dbReference>
<evidence type="ECO:0000313" key="1">
    <source>
        <dbReference type="EMBL" id="PMB26826.1"/>
    </source>
</evidence>
<reference evidence="1 2" key="1">
    <citation type="submission" date="2017-07" db="EMBL/GenBank/DDBJ databases">
        <title>Genomes of Fischerella (Mastigocladus) sp. strains.</title>
        <authorList>
            <person name="Miller S.R."/>
        </authorList>
    </citation>
    <scope>NUCLEOTIDE SEQUENCE [LARGE SCALE GENOMIC DNA]</scope>
    <source>
        <strain evidence="1 2">CCMEE 5318</strain>
    </source>
</reference>
<evidence type="ECO:0008006" key="3">
    <source>
        <dbReference type="Google" id="ProtNLM"/>
    </source>
</evidence>
<organism evidence="1 2">
    <name type="scientific">Fischerella thermalis CCMEE 5318</name>
    <dbReference type="NCBI Taxonomy" id="2019666"/>
    <lineage>
        <taxon>Bacteria</taxon>
        <taxon>Bacillati</taxon>
        <taxon>Cyanobacteriota</taxon>
        <taxon>Cyanophyceae</taxon>
        <taxon>Nostocales</taxon>
        <taxon>Hapalosiphonaceae</taxon>
        <taxon>Fischerella</taxon>
    </lineage>
</organism>
<protein>
    <recommendedName>
        <fullName evidence="3">Transposase</fullName>
    </recommendedName>
</protein>
<dbReference type="GO" id="GO:0003677">
    <property type="term" value="F:DNA binding"/>
    <property type="evidence" value="ECO:0007669"/>
    <property type="project" value="InterPro"/>
</dbReference>